<dbReference type="InterPro" id="IPR050808">
    <property type="entry name" value="Phage_Integrase"/>
</dbReference>
<dbReference type="AlphaFoldDB" id="U3GW91"/>
<dbReference type="Gene3D" id="1.10.150.130">
    <property type="match status" value="1"/>
</dbReference>
<gene>
    <name evidence="6" type="ORF">CARG_00115</name>
</gene>
<dbReference type="InterPro" id="IPR011010">
    <property type="entry name" value="DNA_brk_join_enz"/>
</dbReference>
<dbReference type="KEGG" id="caz:CARG_00115"/>
<feature type="domain" description="Tyr recombinase" evidence="5">
    <location>
        <begin position="161"/>
        <end position="350"/>
    </location>
</feature>
<organism evidence="6 7">
    <name type="scientific">Corynebacterium argentoratense DSM 44202</name>
    <dbReference type="NCBI Taxonomy" id="1348662"/>
    <lineage>
        <taxon>Bacteria</taxon>
        <taxon>Bacillati</taxon>
        <taxon>Actinomycetota</taxon>
        <taxon>Actinomycetes</taxon>
        <taxon>Mycobacteriales</taxon>
        <taxon>Corynebacteriaceae</taxon>
        <taxon>Corynebacterium</taxon>
    </lineage>
</organism>
<reference evidence="6 7" key="1">
    <citation type="journal article" date="2013" name="Genome Announc.">
        <title>Whole-Genome Sequence of the Clinical Strain Corynebacterium argentoratense DSM 44202, Isolated from a Human Throat Specimen.</title>
        <authorList>
            <person name="Bomholt C."/>
            <person name="Glaub A."/>
            <person name="Gravermann K."/>
            <person name="Albersmeier A."/>
            <person name="Brinkrolf K."/>
            <person name="Ruckert C."/>
            <person name="Tauch A."/>
        </authorList>
    </citation>
    <scope>NUCLEOTIDE SEQUENCE [LARGE SCALE GENOMIC DNA]</scope>
    <source>
        <strain evidence="6">DSM 44202</strain>
    </source>
</reference>
<dbReference type="CDD" id="cd01189">
    <property type="entry name" value="INT_ICEBs1_C_like"/>
    <property type="match status" value="1"/>
</dbReference>
<dbReference type="RefSeq" id="WP_020975352.1">
    <property type="nucleotide sequence ID" value="NC_022198.1"/>
</dbReference>
<protein>
    <recommendedName>
        <fullName evidence="5">Tyr recombinase domain-containing protein</fullName>
    </recommendedName>
</protein>
<evidence type="ECO:0000256" key="1">
    <source>
        <dbReference type="ARBA" id="ARBA00008857"/>
    </source>
</evidence>
<evidence type="ECO:0000313" key="6">
    <source>
        <dbReference type="EMBL" id="AGU14231.1"/>
    </source>
</evidence>
<dbReference type="Gene3D" id="1.10.443.10">
    <property type="entry name" value="Intergrase catalytic core"/>
    <property type="match status" value="1"/>
</dbReference>
<evidence type="ECO:0000256" key="3">
    <source>
        <dbReference type="ARBA" id="ARBA00023125"/>
    </source>
</evidence>
<dbReference type="SUPFAM" id="SSF56349">
    <property type="entry name" value="DNA breaking-rejoining enzymes"/>
    <property type="match status" value="1"/>
</dbReference>
<dbReference type="PANTHER" id="PTHR30629">
    <property type="entry name" value="PROPHAGE INTEGRASE"/>
    <property type="match status" value="1"/>
</dbReference>
<dbReference type="Proteomes" id="UP000016943">
    <property type="component" value="Chromosome"/>
</dbReference>
<dbReference type="Pfam" id="PF14659">
    <property type="entry name" value="Phage_int_SAM_3"/>
    <property type="match status" value="1"/>
</dbReference>
<dbReference type="PROSITE" id="PS51898">
    <property type="entry name" value="TYR_RECOMBINASE"/>
    <property type="match status" value="1"/>
</dbReference>
<evidence type="ECO:0000259" key="5">
    <source>
        <dbReference type="PROSITE" id="PS51898"/>
    </source>
</evidence>
<dbReference type="OrthoDB" id="1822491at2"/>
<comment type="similarity">
    <text evidence="1">Belongs to the 'phage' integrase family.</text>
</comment>
<dbReference type="HOGENOM" id="CLU_027562_17_5_11"/>
<dbReference type="GO" id="GO:0003677">
    <property type="term" value="F:DNA binding"/>
    <property type="evidence" value="ECO:0007669"/>
    <property type="project" value="UniProtKB-KW"/>
</dbReference>
<dbReference type="InterPro" id="IPR004107">
    <property type="entry name" value="Integrase_SAM-like_N"/>
</dbReference>
<dbReference type="PATRIC" id="fig|1348662.3.peg.21"/>
<proteinExistence type="inferred from homology"/>
<dbReference type="Pfam" id="PF14657">
    <property type="entry name" value="Arm-DNA-bind_4"/>
    <property type="match status" value="1"/>
</dbReference>
<keyword evidence="4" id="KW-0233">DNA recombination</keyword>
<dbReference type="EMBL" id="CP006365">
    <property type="protein sequence ID" value="AGU14231.1"/>
    <property type="molecule type" value="Genomic_DNA"/>
</dbReference>
<dbReference type="STRING" id="1348662.CARG_00115"/>
<evidence type="ECO:0000256" key="2">
    <source>
        <dbReference type="ARBA" id="ARBA00022908"/>
    </source>
</evidence>
<keyword evidence="7" id="KW-1185">Reference proteome</keyword>
<keyword evidence="3" id="KW-0238">DNA-binding</keyword>
<dbReference type="Pfam" id="PF00589">
    <property type="entry name" value="Phage_integrase"/>
    <property type="match status" value="1"/>
</dbReference>
<dbReference type="PANTHER" id="PTHR30629:SF2">
    <property type="entry name" value="PROPHAGE INTEGRASE INTS-RELATED"/>
    <property type="match status" value="1"/>
</dbReference>
<evidence type="ECO:0000313" key="7">
    <source>
        <dbReference type="Proteomes" id="UP000016943"/>
    </source>
</evidence>
<keyword evidence="2" id="KW-0229">DNA integration</keyword>
<dbReference type="GeneID" id="78248919"/>
<dbReference type="InterPro" id="IPR013762">
    <property type="entry name" value="Integrase-like_cat_sf"/>
</dbReference>
<dbReference type="InterPro" id="IPR028259">
    <property type="entry name" value="AP2-like_int_N"/>
</dbReference>
<accession>U3GW91</accession>
<dbReference type="InterPro" id="IPR010998">
    <property type="entry name" value="Integrase_recombinase_N"/>
</dbReference>
<dbReference type="eggNOG" id="COG4974">
    <property type="taxonomic scope" value="Bacteria"/>
</dbReference>
<name>U3GW91_9CORY</name>
<sequence length="368" mass="41314">MGVGKYKAATGYHWRVMWRDATGQQRTKRGFKTKRDAQTYERQVMAELAAGITKPRDTKRTLDTFVPDWKVTHTNKKPATVAKANSTLNNYVLPTWGAYPVTKITEIGIQRWVDQLSQDLSASTIGNILTPLRDLLELAKKAGYIDHNPALGVKAPKRHKADVEPLTAEQVLALVNHTPDTYKLVVMLLATTGLRWGELIALRPKDVIGDNRLRITRSYSSQTGTFGATKTHENRTVTTTPEVYHWLREHMAGIDREELIWEAPQAGGPLKPPNGATHWFMAAVRRCQADDETFPRRFTVHGLRHTAASLMIRSGVNVKLVQRQLGHSSATITLDTYGHLYPDGLEEVSTLMSQILPWRDINLTSLHG</sequence>
<dbReference type="GO" id="GO:0006310">
    <property type="term" value="P:DNA recombination"/>
    <property type="evidence" value="ECO:0007669"/>
    <property type="project" value="UniProtKB-KW"/>
</dbReference>
<dbReference type="GO" id="GO:0015074">
    <property type="term" value="P:DNA integration"/>
    <property type="evidence" value="ECO:0007669"/>
    <property type="project" value="UniProtKB-KW"/>
</dbReference>
<dbReference type="InterPro" id="IPR002104">
    <property type="entry name" value="Integrase_catalytic"/>
</dbReference>
<evidence type="ECO:0000256" key="4">
    <source>
        <dbReference type="ARBA" id="ARBA00023172"/>
    </source>
</evidence>